<dbReference type="InterPro" id="IPR048588">
    <property type="entry name" value="CvfB_S1_2nd"/>
</dbReference>
<dbReference type="Pfam" id="PF13509">
    <property type="entry name" value="S1_2"/>
    <property type="match status" value="1"/>
</dbReference>
<dbReference type="EMBL" id="JQBT01000032">
    <property type="protein sequence ID" value="KRN78967.1"/>
    <property type="molecule type" value="Genomic_DNA"/>
</dbReference>
<dbReference type="InterPro" id="IPR048587">
    <property type="entry name" value="CvfB_S1_3rd"/>
</dbReference>
<evidence type="ECO:0000259" key="4">
    <source>
        <dbReference type="Pfam" id="PF21191"/>
    </source>
</evidence>
<evidence type="ECO:0000259" key="2">
    <source>
        <dbReference type="Pfam" id="PF13509"/>
    </source>
</evidence>
<dbReference type="InterPro" id="IPR036388">
    <property type="entry name" value="WH-like_DNA-bd_sf"/>
</dbReference>
<feature type="domain" description="Conserved virulence factor B first S1" evidence="2">
    <location>
        <begin position="6"/>
        <end position="62"/>
    </location>
</feature>
<dbReference type="Gene3D" id="2.40.50.330">
    <property type="match status" value="1"/>
</dbReference>
<accession>A0A0R2JWT7</accession>
<evidence type="ECO:0000259" key="5">
    <source>
        <dbReference type="Pfam" id="PF21543"/>
    </source>
</evidence>
<dbReference type="GeneID" id="61250251"/>
<dbReference type="Gene3D" id="2.40.50.140">
    <property type="entry name" value="Nucleic acid-binding proteins"/>
    <property type="match status" value="2"/>
</dbReference>
<dbReference type="InterPro" id="IPR012340">
    <property type="entry name" value="NA-bd_OB-fold"/>
</dbReference>
<organism evidence="6 7">
    <name type="scientific">Fructilactobacillus lindneri DSM 20690 = JCM 11027</name>
    <dbReference type="NCBI Taxonomy" id="1122148"/>
    <lineage>
        <taxon>Bacteria</taxon>
        <taxon>Bacillati</taxon>
        <taxon>Bacillota</taxon>
        <taxon>Bacilli</taxon>
        <taxon>Lactobacillales</taxon>
        <taxon>Lactobacillaceae</taxon>
        <taxon>Fructilactobacillus</taxon>
    </lineage>
</organism>
<protein>
    <recommendedName>
        <fullName evidence="8">S1 motif domain-containing protein</fullName>
    </recommendedName>
</protein>
<dbReference type="AlphaFoldDB" id="A0A0R2JWT7"/>
<feature type="domain" description="Conserved virulence factor B-like winged helix" evidence="3">
    <location>
        <begin position="228"/>
        <end position="285"/>
    </location>
</feature>
<proteinExistence type="inferred from homology"/>
<dbReference type="InterPro" id="IPR014464">
    <property type="entry name" value="CvfB_fam"/>
</dbReference>
<evidence type="ECO:0000259" key="3">
    <source>
        <dbReference type="Pfam" id="PF17783"/>
    </source>
</evidence>
<dbReference type="STRING" id="53444.AYR59_05300"/>
<dbReference type="PANTHER" id="PTHR37296:SF1">
    <property type="entry name" value="CONSERVED VIRULENCE FACTOR B"/>
    <property type="match status" value="1"/>
</dbReference>
<evidence type="ECO:0008006" key="8">
    <source>
        <dbReference type="Google" id="ProtNLM"/>
    </source>
</evidence>
<evidence type="ECO:0000313" key="7">
    <source>
        <dbReference type="Proteomes" id="UP000051565"/>
    </source>
</evidence>
<dbReference type="Pfam" id="PF21543">
    <property type="entry name" value="CvfB_2nd"/>
    <property type="match status" value="1"/>
</dbReference>
<evidence type="ECO:0000313" key="6">
    <source>
        <dbReference type="EMBL" id="KRN78967.1"/>
    </source>
</evidence>
<dbReference type="RefSeq" id="WP_054646151.1">
    <property type="nucleotide sequence ID" value="NZ_FUXS01000001.1"/>
</dbReference>
<sequence>MNTDDGTIITGKVTDENDKEYFIQKDGITYSLNKKEIKKPLKLGSNFKGFAYENEKHEMQITRDIPEVGIDSYGWGKVVGTKFGLGIFVDIGLKNKDIAVSMDDLPDMKSLWPDVGDKLLIAIKKDNKGRLWGELADNEIFKAISQPVDDPKLKNHDVKARVINTKKMGTQVLTDHYNLGFIDKSEEEQEPRLGEEVNARIIGLRPNKTLYLSLRPRSYESIGEDAEMIKRILPMKPNNFLPYNDKSDPEEIKNYFGISKGQFKRALGKLLKNGLVEKETDGIKLIK</sequence>
<evidence type="ECO:0000256" key="1">
    <source>
        <dbReference type="PIRNR" id="PIRNR012524"/>
    </source>
</evidence>
<keyword evidence="7" id="KW-1185">Reference proteome</keyword>
<dbReference type="InterPro" id="IPR039566">
    <property type="entry name" value="CvfB_S1_st"/>
</dbReference>
<dbReference type="Pfam" id="PF21191">
    <property type="entry name" value="CvfB_1st"/>
    <property type="match status" value="1"/>
</dbReference>
<dbReference type="PIRSF" id="PIRSF012524">
    <property type="entry name" value="YitL_S1"/>
    <property type="match status" value="1"/>
</dbReference>
<dbReference type="PANTHER" id="PTHR37296">
    <property type="entry name" value="CONSERVED VIRULENCE FACTOR B"/>
    <property type="match status" value="1"/>
</dbReference>
<gene>
    <name evidence="6" type="ORF">IV52_GL000371</name>
</gene>
<dbReference type="Proteomes" id="UP000051565">
    <property type="component" value="Unassembled WGS sequence"/>
</dbReference>
<dbReference type="PATRIC" id="fig|1122148.6.peg.390"/>
<comment type="similarity">
    <text evidence="1">Belongs to the CvfB family.</text>
</comment>
<comment type="caution">
    <text evidence="6">The sequence shown here is derived from an EMBL/GenBank/DDBJ whole genome shotgun (WGS) entry which is preliminary data.</text>
</comment>
<dbReference type="Gene3D" id="1.10.10.10">
    <property type="entry name" value="Winged helix-like DNA-binding domain superfamily/Winged helix DNA-binding domain"/>
    <property type="match status" value="1"/>
</dbReference>
<dbReference type="Pfam" id="PF17783">
    <property type="entry name" value="WHD_CvfB"/>
    <property type="match status" value="1"/>
</dbReference>
<name>A0A0R2JWT7_9LACO</name>
<feature type="domain" description="Conserved virulence factor B second S1" evidence="4">
    <location>
        <begin position="73"/>
        <end position="134"/>
    </location>
</feature>
<dbReference type="OrthoDB" id="9801597at2"/>
<feature type="domain" description="Conserved virulence factor B third S1" evidence="5">
    <location>
        <begin position="142"/>
        <end position="216"/>
    </location>
</feature>
<dbReference type="InterPro" id="IPR040764">
    <property type="entry name" value="CvfB_WH"/>
</dbReference>
<reference evidence="6 7" key="1">
    <citation type="journal article" date="2015" name="Genome Announc.">
        <title>Expanding the biotechnology potential of lactobacilli through comparative genomics of 213 strains and associated genera.</title>
        <authorList>
            <person name="Sun Z."/>
            <person name="Harris H.M."/>
            <person name="McCann A."/>
            <person name="Guo C."/>
            <person name="Argimon S."/>
            <person name="Zhang W."/>
            <person name="Yang X."/>
            <person name="Jeffery I.B."/>
            <person name="Cooney J.C."/>
            <person name="Kagawa T.F."/>
            <person name="Liu W."/>
            <person name="Song Y."/>
            <person name="Salvetti E."/>
            <person name="Wrobel A."/>
            <person name="Rasinkangas P."/>
            <person name="Parkhill J."/>
            <person name="Rea M.C."/>
            <person name="O'Sullivan O."/>
            <person name="Ritari J."/>
            <person name="Douillard F.P."/>
            <person name="Paul Ross R."/>
            <person name="Yang R."/>
            <person name="Briner A.E."/>
            <person name="Felis G.E."/>
            <person name="de Vos W.M."/>
            <person name="Barrangou R."/>
            <person name="Klaenhammer T.R."/>
            <person name="Caufield P.W."/>
            <person name="Cui Y."/>
            <person name="Zhang H."/>
            <person name="O'Toole P.W."/>
        </authorList>
    </citation>
    <scope>NUCLEOTIDE SEQUENCE [LARGE SCALE GENOMIC DNA]</scope>
    <source>
        <strain evidence="6 7">DSM 20690</strain>
    </source>
</reference>